<evidence type="ECO:0008006" key="3">
    <source>
        <dbReference type="Google" id="ProtNLM"/>
    </source>
</evidence>
<dbReference type="GO" id="GO:0000030">
    <property type="term" value="F:mannosyltransferase activity"/>
    <property type="evidence" value="ECO:0007669"/>
    <property type="project" value="TreeGrafter"/>
</dbReference>
<dbReference type="RefSeq" id="XP_005764289.1">
    <property type="nucleotide sequence ID" value="XM_005764232.1"/>
</dbReference>
<dbReference type="HOGENOM" id="CLU_1430470_0_0_1"/>
<dbReference type="PANTHER" id="PTHR32385">
    <property type="entry name" value="MANNOSYL PHOSPHORYLINOSITOL CERAMIDE SYNTHASE"/>
    <property type="match status" value="1"/>
</dbReference>
<name>A0A0D3IKS5_EMIH1</name>
<evidence type="ECO:0000313" key="2">
    <source>
        <dbReference type="Proteomes" id="UP000013827"/>
    </source>
</evidence>
<proteinExistence type="predicted"/>
<reference evidence="2" key="1">
    <citation type="journal article" date="2013" name="Nature">
        <title>Pan genome of the phytoplankton Emiliania underpins its global distribution.</title>
        <authorList>
            <person name="Read B.A."/>
            <person name="Kegel J."/>
            <person name="Klute M.J."/>
            <person name="Kuo A."/>
            <person name="Lefebvre S.C."/>
            <person name="Maumus F."/>
            <person name="Mayer C."/>
            <person name="Miller J."/>
            <person name="Monier A."/>
            <person name="Salamov A."/>
            <person name="Young J."/>
            <person name="Aguilar M."/>
            <person name="Claverie J.M."/>
            <person name="Frickenhaus S."/>
            <person name="Gonzalez K."/>
            <person name="Herman E.K."/>
            <person name="Lin Y.C."/>
            <person name="Napier J."/>
            <person name="Ogata H."/>
            <person name="Sarno A.F."/>
            <person name="Shmutz J."/>
            <person name="Schroeder D."/>
            <person name="de Vargas C."/>
            <person name="Verret F."/>
            <person name="von Dassow P."/>
            <person name="Valentin K."/>
            <person name="Van de Peer Y."/>
            <person name="Wheeler G."/>
            <person name="Dacks J.B."/>
            <person name="Delwiche C.F."/>
            <person name="Dyhrman S.T."/>
            <person name="Glockner G."/>
            <person name="John U."/>
            <person name="Richards T."/>
            <person name="Worden A.Z."/>
            <person name="Zhang X."/>
            <person name="Grigoriev I.V."/>
            <person name="Allen A.E."/>
            <person name="Bidle K."/>
            <person name="Borodovsky M."/>
            <person name="Bowler C."/>
            <person name="Brownlee C."/>
            <person name="Cock J.M."/>
            <person name="Elias M."/>
            <person name="Gladyshev V.N."/>
            <person name="Groth M."/>
            <person name="Guda C."/>
            <person name="Hadaegh A."/>
            <person name="Iglesias-Rodriguez M.D."/>
            <person name="Jenkins J."/>
            <person name="Jones B.M."/>
            <person name="Lawson T."/>
            <person name="Leese F."/>
            <person name="Lindquist E."/>
            <person name="Lobanov A."/>
            <person name="Lomsadze A."/>
            <person name="Malik S.B."/>
            <person name="Marsh M.E."/>
            <person name="Mackinder L."/>
            <person name="Mock T."/>
            <person name="Mueller-Roeber B."/>
            <person name="Pagarete A."/>
            <person name="Parker M."/>
            <person name="Probert I."/>
            <person name="Quesneville H."/>
            <person name="Raines C."/>
            <person name="Rensing S.A."/>
            <person name="Riano-Pachon D.M."/>
            <person name="Richier S."/>
            <person name="Rokitta S."/>
            <person name="Shiraiwa Y."/>
            <person name="Soanes D.M."/>
            <person name="van der Giezen M."/>
            <person name="Wahlund T.M."/>
            <person name="Williams B."/>
            <person name="Wilson W."/>
            <person name="Wolfe G."/>
            <person name="Wurch L.L."/>
        </authorList>
    </citation>
    <scope>NUCLEOTIDE SEQUENCE</scope>
</reference>
<dbReference type="InterPro" id="IPR051706">
    <property type="entry name" value="Glycosyltransferase_domain"/>
</dbReference>
<dbReference type="KEGG" id="ehx:EMIHUDRAFT_437500"/>
<dbReference type="InterPro" id="IPR029044">
    <property type="entry name" value="Nucleotide-diphossugar_trans"/>
</dbReference>
<accession>A0A0D3IKS5</accession>
<keyword evidence="2" id="KW-1185">Reference proteome</keyword>
<dbReference type="SUPFAM" id="SSF53448">
    <property type="entry name" value="Nucleotide-diphospho-sugar transferases"/>
    <property type="match status" value="1"/>
</dbReference>
<dbReference type="PANTHER" id="PTHR32385:SF15">
    <property type="entry name" value="INOSITOL PHOSPHOCERAMIDE MANNOSYLTRANSFERASE 1"/>
    <property type="match status" value="1"/>
</dbReference>
<dbReference type="PaxDb" id="2903-EOD11860"/>
<protein>
    <recommendedName>
        <fullName evidence="3">Alpha 1,4-glycosyltransferase domain-containing protein</fullName>
    </recommendedName>
</protein>
<dbReference type="AlphaFoldDB" id="A0A0D3IKS5"/>
<dbReference type="Proteomes" id="UP000013827">
    <property type="component" value="Unassembled WGS sequence"/>
</dbReference>
<dbReference type="GO" id="GO:0051999">
    <property type="term" value="P:mannosyl-inositol phosphorylceramide biosynthetic process"/>
    <property type="evidence" value="ECO:0007669"/>
    <property type="project" value="TreeGrafter"/>
</dbReference>
<dbReference type="GeneID" id="17257963"/>
<dbReference type="GO" id="GO:0016020">
    <property type="term" value="C:membrane"/>
    <property type="evidence" value="ECO:0007669"/>
    <property type="project" value="GOC"/>
</dbReference>
<dbReference type="Gene3D" id="3.90.550.20">
    <property type="match status" value="1"/>
</dbReference>
<evidence type="ECO:0000313" key="1">
    <source>
        <dbReference type="EnsemblProtists" id="EOD11860"/>
    </source>
</evidence>
<organism evidence="1 2">
    <name type="scientific">Emiliania huxleyi (strain CCMP1516)</name>
    <dbReference type="NCBI Taxonomy" id="280463"/>
    <lineage>
        <taxon>Eukaryota</taxon>
        <taxon>Haptista</taxon>
        <taxon>Haptophyta</taxon>
        <taxon>Prymnesiophyceae</taxon>
        <taxon>Isochrysidales</taxon>
        <taxon>Noelaerhabdaceae</taxon>
        <taxon>Emiliania</taxon>
    </lineage>
</organism>
<sequence length="190" mass="21043">MCRLAQLYRHGGYYFDNDIAPLFDLRRIIDADTTFVTALTTTAFPQNPRGFFQAFLGAAPGHPVLDVALRRHLRWYDAKARRDAAEIRRVTRGNTRPNVGTVLLRDAFLEWAGGSALAEAEAGGRVSHGSRHASQLLFEAPRSSLGAAYNASRLRRASPLCAFVVADRRSRRVGLISRVFDQNAGVSCLR</sequence>
<dbReference type="EnsemblProtists" id="EOD11860">
    <property type="protein sequence ID" value="EOD11860"/>
    <property type="gene ID" value="EMIHUDRAFT_437500"/>
</dbReference>
<reference evidence="1" key="2">
    <citation type="submission" date="2024-10" db="UniProtKB">
        <authorList>
            <consortium name="EnsemblProtists"/>
        </authorList>
    </citation>
    <scope>IDENTIFICATION</scope>
</reference>